<evidence type="ECO:0000256" key="5">
    <source>
        <dbReference type="ARBA" id="ARBA00022824"/>
    </source>
</evidence>
<feature type="domain" description="Thioredoxin" evidence="13">
    <location>
        <begin position="258"/>
        <end position="417"/>
    </location>
</feature>
<evidence type="ECO:0000256" key="10">
    <source>
        <dbReference type="ARBA" id="ARBA00035002"/>
    </source>
</evidence>
<evidence type="ECO:0000313" key="15">
    <source>
        <dbReference type="RefSeq" id="XP_015605118.1"/>
    </source>
</evidence>
<dbReference type="PRINTS" id="PR00625">
    <property type="entry name" value="JDOMAIN"/>
</dbReference>
<proteinExistence type="predicted"/>
<dbReference type="PROSITE" id="PS00636">
    <property type="entry name" value="DNAJ_1"/>
    <property type="match status" value="1"/>
</dbReference>
<dbReference type="PROSITE" id="PS51352">
    <property type="entry name" value="THIOREDOXIN_2"/>
    <property type="match status" value="1"/>
</dbReference>
<name>A0AAJ7C992_CEPCN</name>
<dbReference type="SUPFAM" id="SSF46565">
    <property type="entry name" value="Chaperone J-domain"/>
    <property type="match status" value="1"/>
</dbReference>
<evidence type="ECO:0000313" key="16">
    <source>
        <dbReference type="RefSeq" id="XP_024945527.1"/>
    </source>
</evidence>
<dbReference type="GO" id="GO:0005789">
    <property type="term" value="C:endoplasmic reticulum membrane"/>
    <property type="evidence" value="ECO:0007669"/>
    <property type="project" value="UniProtKB-SubCell"/>
</dbReference>
<dbReference type="InterPro" id="IPR052448">
    <property type="entry name" value="DnaJ_C16_autophagy_reg"/>
</dbReference>
<keyword evidence="3" id="KW-0812">Transmembrane</keyword>
<dbReference type="Gene3D" id="3.40.30.10">
    <property type="entry name" value="Glutaredoxin"/>
    <property type="match status" value="1"/>
</dbReference>
<evidence type="ECO:0000256" key="11">
    <source>
        <dbReference type="ARBA" id="ARBA00035043"/>
    </source>
</evidence>
<organism evidence="14 15">
    <name type="scientific">Cephus cinctus</name>
    <name type="common">Wheat stem sawfly</name>
    <dbReference type="NCBI Taxonomy" id="211228"/>
    <lineage>
        <taxon>Eukaryota</taxon>
        <taxon>Metazoa</taxon>
        <taxon>Ecdysozoa</taxon>
        <taxon>Arthropoda</taxon>
        <taxon>Hexapoda</taxon>
        <taxon>Insecta</taxon>
        <taxon>Pterygota</taxon>
        <taxon>Neoptera</taxon>
        <taxon>Endopterygota</taxon>
        <taxon>Hymenoptera</taxon>
        <taxon>Cephoidea</taxon>
        <taxon>Cephidae</taxon>
        <taxon>Cephus</taxon>
    </lineage>
</organism>
<evidence type="ECO:0000259" key="13">
    <source>
        <dbReference type="PROSITE" id="PS51352"/>
    </source>
</evidence>
<evidence type="ECO:0000256" key="3">
    <source>
        <dbReference type="ARBA" id="ARBA00022692"/>
    </source>
</evidence>
<keyword evidence="9" id="KW-0325">Glycoprotein</keyword>
<evidence type="ECO:0000313" key="14">
    <source>
        <dbReference type="Proteomes" id="UP000694920"/>
    </source>
</evidence>
<keyword evidence="5" id="KW-0256">Endoplasmic reticulum</keyword>
<dbReference type="InterPro" id="IPR043361">
    <property type="entry name" value="DNAJC16_TRX"/>
</dbReference>
<evidence type="ECO:0000256" key="9">
    <source>
        <dbReference type="ARBA" id="ARBA00023180"/>
    </source>
</evidence>
<comment type="subcellular location">
    <subcellularLocation>
        <location evidence="1">Endoplasmic reticulum membrane</location>
        <topology evidence="1">Single-pass type IV membrane protein</topology>
    </subcellularLocation>
</comment>
<dbReference type="PANTHER" id="PTHR44303">
    <property type="entry name" value="DNAJ HOMOLOG SUBFAMILY C MEMBER 16"/>
    <property type="match status" value="1"/>
</dbReference>
<dbReference type="Proteomes" id="UP000694920">
    <property type="component" value="Unplaced"/>
</dbReference>
<dbReference type="InterPro" id="IPR036249">
    <property type="entry name" value="Thioredoxin-like_sf"/>
</dbReference>
<evidence type="ECO:0000256" key="2">
    <source>
        <dbReference type="ARBA" id="ARBA00020921"/>
    </source>
</evidence>
<dbReference type="AlphaFoldDB" id="A0AAJ7C992"/>
<keyword evidence="4" id="KW-0732">Signal</keyword>
<sequence>MILWNTLDTSLSYFASLPAEKAKEYNLCEPCEPIVIKKKGNYMSSAAGKFMQDNIARRKKVLISGDSLARSITEFIKSNVYLRPNPKCSENVWITSLLTVLLNCLTIVSKVIKQSANLKRKMENIAPLARLSFYLATLFIVIQLLPLTEAGEPLGNPYEVLGVSKHATLQDIRKAYKHLVKEWHPDKTDHPAAENKFVEITRAYELLTDPERRRKFDNHGITEEGMPRQRRDNSHFNMPDPFEELFTGNFKFHYQNRDITLFHKMSITYRAFENTIVPKSYRTPHLILFYSDWCFACLQVEPTWRRLMDELEPLGVGLTTAHAEREPALARRLGVHSLPCLAVTIDGRTSIYKESLFSVQKVVEFLRSKFPYKLIQNINKDNIDSFLSGWVDNRIRALIFETRDSARLRYLLMAFHHRDRVAFGFVQVHKPETVAITSKYKISGDLDTLLLFNENSEKPMASVSMKDIPSETMHNVIANNKFLMLPRLSNQAMLDSVCPPEWQKPQKRLCAILISQNSPIHDLARHKFRQAAVESPYSTERVRYTYVFKETQPEFVSALSSGEGSPIEPLLHIVIIWRRDANHLKYEWLPTGWIETAQDENQWNETRKNLEQTIQRLLRASEALPYAAEVGELADEHAQGTVDRLIGRALLAVDYISDSLTKEQLLPLISVIATLMLIGVAGYGMSYLVKLEEASVQAKRAQCKDSTKSVESQPQLRLHELRAEKYNGLVRLLKPGCRTIILLVDVQSRLKLLPAFHRAVWPYRKNKTLMFGHMSLERGLDWYKKLLSLSLPEQRELNINAKNCVGTVLSLNGHRKYFCMYHAKHPECSKGKGFKRMERMTKRLSRRSEDAEAGAFIGFNSSSDSDTSQDEVESDVLYQDKLLDGLPMWLDRLFEGLTHRYYINYWPDFTAK</sequence>
<evidence type="ECO:0000256" key="7">
    <source>
        <dbReference type="ARBA" id="ARBA00023006"/>
    </source>
</evidence>
<dbReference type="CDD" id="cd02963">
    <property type="entry name" value="TRX_DnaJ"/>
    <property type="match status" value="1"/>
</dbReference>
<dbReference type="RefSeq" id="XP_024945527.1">
    <property type="nucleotide sequence ID" value="XM_025089759.1"/>
</dbReference>
<comment type="function">
    <text evidence="10">Plays an important role in regulating the size of autophagosomes during the formation process.</text>
</comment>
<dbReference type="InterPro" id="IPR036869">
    <property type="entry name" value="J_dom_sf"/>
</dbReference>
<dbReference type="InterPro" id="IPR001623">
    <property type="entry name" value="DnaJ_domain"/>
</dbReference>
<dbReference type="Pfam" id="PF00226">
    <property type="entry name" value="DnaJ"/>
    <property type="match status" value="1"/>
</dbReference>
<dbReference type="KEGG" id="ccin:107272462"/>
<evidence type="ECO:0000256" key="8">
    <source>
        <dbReference type="ARBA" id="ARBA00023136"/>
    </source>
</evidence>
<dbReference type="InterPro" id="IPR018253">
    <property type="entry name" value="DnaJ_domain_CS"/>
</dbReference>
<dbReference type="Gene3D" id="1.10.287.110">
    <property type="entry name" value="DnaJ domain"/>
    <property type="match status" value="1"/>
</dbReference>
<dbReference type="PROSITE" id="PS50076">
    <property type="entry name" value="DNAJ_2"/>
    <property type="match status" value="1"/>
</dbReference>
<dbReference type="SUPFAM" id="SSF52833">
    <property type="entry name" value="Thioredoxin-like"/>
    <property type="match status" value="1"/>
</dbReference>
<dbReference type="InterPro" id="IPR013766">
    <property type="entry name" value="Thioredoxin_domain"/>
</dbReference>
<dbReference type="CDD" id="cd06257">
    <property type="entry name" value="DnaJ"/>
    <property type="match status" value="1"/>
</dbReference>
<accession>A0AAJ7C992</accession>
<protein>
    <recommendedName>
        <fullName evidence="2">DnaJ homolog subfamily C member 16</fullName>
    </recommendedName>
    <alternativeName>
        <fullName evidence="11">Endoplasmic reticulum DNA J domain-containing protein 8</fullName>
    </alternativeName>
</protein>
<keyword evidence="6" id="KW-1133">Transmembrane helix</keyword>
<feature type="domain" description="J" evidence="12">
    <location>
        <begin position="156"/>
        <end position="220"/>
    </location>
</feature>
<dbReference type="GeneID" id="107272462"/>
<keyword evidence="7" id="KW-0072">Autophagy</keyword>
<evidence type="ECO:0000256" key="4">
    <source>
        <dbReference type="ARBA" id="ARBA00022729"/>
    </source>
</evidence>
<evidence type="ECO:0000256" key="6">
    <source>
        <dbReference type="ARBA" id="ARBA00022989"/>
    </source>
</evidence>
<reference evidence="15 16" key="1">
    <citation type="submission" date="2025-04" db="UniProtKB">
        <authorList>
            <consortium name="RefSeq"/>
        </authorList>
    </citation>
    <scope>IDENTIFICATION</scope>
</reference>
<keyword evidence="14" id="KW-1185">Reference proteome</keyword>
<evidence type="ECO:0000259" key="12">
    <source>
        <dbReference type="PROSITE" id="PS50076"/>
    </source>
</evidence>
<dbReference type="Pfam" id="PF00085">
    <property type="entry name" value="Thioredoxin"/>
    <property type="match status" value="1"/>
</dbReference>
<dbReference type="RefSeq" id="XP_015605118.1">
    <property type="nucleotide sequence ID" value="XM_015749632.2"/>
</dbReference>
<keyword evidence="8" id="KW-0472">Membrane</keyword>
<evidence type="ECO:0000256" key="1">
    <source>
        <dbReference type="ARBA" id="ARBA00004163"/>
    </source>
</evidence>
<dbReference type="PANTHER" id="PTHR44303:SF2">
    <property type="entry name" value="DNAJ HOMOLOG SUBFAMILY C MEMBER 16"/>
    <property type="match status" value="1"/>
</dbReference>
<gene>
    <name evidence="15 16" type="primary">LOC107272462</name>
</gene>
<dbReference type="GO" id="GO:0006914">
    <property type="term" value="P:autophagy"/>
    <property type="evidence" value="ECO:0007669"/>
    <property type="project" value="UniProtKB-KW"/>
</dbReference>
<dbReference type="SMART" id="SM00271">
    <property type="entry name" value="DnaJ"/>
    <property type="match status" value="1"/>
</dbReference>